<evidence type="ECO:0000313" key="2">
    <source>
        <dbReference type="Proteomes" id="UP000271098"/>
    </source>
</evidence>
<dbReference type="AlphaFoldDB" id="A0A3P6NVS9"/>
<keyword evidence="2" id="KW-1185">Reference proteome</keyword>
<sequence>MQGGPATNNGSAVVPLQECHPTAYSCMKTVDLTTNMASYYCSSTNCTTRVMLQTGEISDVAVCYNTTNDLQMNCCCYTDGCNSSGALRRFSSLEVAGMILIFFFLVSF</sequence>
<gene>
    <name evidence="1" type="ORF">GPUH_LOCUS235</name>
</gene>
<organism evidence="1 2">
    <name type="scientific">Gongylonema pulchrum</name>
    <dbReference type="NCBI Taxonomy" id="637853"/>
    <lineage>
        <taxon>Eukaryota</taxon>
        <taxon>Metazoa</taxon>
        <taxon>Ecdysozoa</taxon>
        <taxon>Nematoda</taxon>
        <taxon>Chromadorea</taxon>
        <taxon>Rhabditida</taxon>
        <taxon>Spirurina</taxon>
        <taxon>Spiruromorpha</taxon>
        <taxon>Spiruroidea</taxon>
        <taxon>Gongylonematidae</taxon>
        <taxon>Gongylonema</taxon>
    </lineage>
</organism>
<dbReference type="OrthoDB" id="5842553at2759"/>
<accession>A0A3P6NVS9</accession>
<dbReference type="Proteomes" id="UP000271098">
    <property type="component" value="Unassembled WGS sequence"/>
</dbReference>
<reference evidence="1 2" key="1">
    <citation type="submission" date="2018-11" db="EMBL/GenBank/DDBJ databases">
        <authorList>
            <consortium name="Pathogen Informatics"/>
        </authorList>
    </citation>
    <scope>NUCLEOTIDE SEQUENCE [LARGE SCALE GENOMIC DNA]</scope>
</reference>
<proteinExistence type="predicted"/>
<protein>
    <submittedName>
        <fullName evidence="1">Uncharacterized protein</fullName>
    </submittedName>
</protein>
<dbReference type="EMBL" id="UYRT01000176">
    <property type="protein sequence ID" value="VDK27659.1"/>
    <property type="molecule type" value="Genomic_DNA"/>
</dbReference>
<name>A0A3P6NVS9_9BILA</name>
<evidence type="ECO:0000313" key="1">
    <source>
        <dbReference type="EMBL" id="VDK27659.1"/>
    </source>
</evidence>